<comment type="caution">
    <text evidence="1">The sequence shown here is derived from an EMBL/GenBank/DDBJ whole genome shotgun (WGS) entry which is preliminary data.</text>
</comment>
<reference evidence="1 2" key="1">
    <citation type="journal article" date="2013" name="Int. J. Syst. Evol. Microbiol.">
        <title>Marinoscillum luteum sp. nov., isolated from marine sediment.</title>
        <authorList>
            <person name="Cha I.T."/>
            <person name="Park S.J."/>
            <person name="Kim S.J."/>
            <person name="Kim J.G."/>
            <person name="Jung M.Y."/>
            <person name="Shin K.S."/>
            <person name="Kwon K.K."/>
            <person name="Yang S.H."/>
            <person name="Seo Y.S."/>
            <person name="Rhee S.K."/>
        </authorList>
    </citation>
    <scope>NUCLEOTIDE SEQUENCE [LARGE SCALE GENOMIC DNA]</scope>
    <source>
        <strain evidence="1 2">KCTC 23939</strain>
    </source>
</reference>
<gene>
    <name evidence="1" type="ORF">ACHKAR_14530</name>
</gene>
<evidence type="ECO:0000313" key="2">
    <source>
        <dbReference type="Proteomes" id="UP001610063"/>
    </source>
</evidence>
<protein>
    <recommendedName>
        <fullName evidence="3">DUF1579 domain-containing protein</fullName>
    </recommendedName>
</protein>
<evidence type="ECO:0000313" key="1">
    <source>
        <dbReference type="EMBL" id="MFH6984668.1"/>
    </source>
</evidence>
<dbReference type="RefSeq" id="WP_395418078.1">
    <property type="nucleotide sequence ID" value="NZ_JBIPKE010000018.1"/>
</dbReference>
<sequence>MKEIRRFLLILLGIVISLVAFTQDFKAITQKEMKKMSFMIGEWQGEGWVMTPEGMETSRVKETISYDLDNTVLRLRGVGTADKDGVEVKVHDALGVLYFDPFRQQFGMSSWISKGMHTDANVELLGEGRLKWWFEAGPAGTIRYTLKIENNVWEEIGEMSQDGETWRQFFEMKLEKK</sequence>
<accession>A0ABW7NAP3</accession>
<organism evidence="1 2">
    <name type="scientific">Marinoscillum luteum</name>
    <dbReference type="NCBI Taxonomy" id="861051"/>
    <lineage>
        <taxon>Bacteria</taxon>
        <taxon>Pseudomonadati</taxon>
        <taxon>Bacteroidota</taxon>
        <taxon>Cytophagia</taxon>
        <taxon>Cytophagales</taxon>
        <taxon>Reichenbachiellaceae</taxon>
        <taxon>Marinoscillum</taxon>
    </lineage>
</organism>
<dbReference type="Proteomes" id="UP001610063">
    <property type="component" value="Unassembled WGS sequence"/>
</dbReference>
<dbReference type="EMBL" id="JBIPKE010000018">
    <property type="protein sequence ID" value="MFH6984668.1"/>
    <property type="molecule type" value="Genomic_DNA"/>
</dbReference>
<name>A0ABW7NAP3_9BACT</name>
<keyword evidence="2" id="KW-1185">Reference proteome</keyword>
<evidence type="ECO:0008006" key="3">
    <source>
        <dbReference type="Google" id="ProtNLM"/>
    </source>
</evidence>
<proteinExistence type="predicted"/>